<evidence type="ECO:0000313" key="2">
    <source>
        <dbReference type="Proteomes" id="UP000667802"/>
    </source>
</evidence>
<gene>
    <name evidence="1" type="ORF">G7B40_031505</name>
</gene>
<dbReference type="AlphaFoldDB" id="A0AAP5IG29"/>
<accession>A0AAP5IG29</accession>
<proteinExistence type="predicted"/>
<keyword evidence="2" id="KW-1185">Reference proteome</keyword>
<reference evidence="2" key="1">
    <citation type="journal article" date="2021" name="Science">
        <title>Hunting the eagle killer: A cyanobacterial neurotoxin causes vacuolar myelinopathy.</title>
        <authorList>
            <person name="Breinlinger S."/>
            <person name="Phillips T.J."/>
            <person name="Haram B.N."/>
            <person name="Mares J."/>
            <person name="Martinez Yerena J.A."/>
            <person name="Hrouzek P."/>
            <person name="Sobotka R."/>
            <person name="Henderson W.M."/>
            <person name="Schmieder P."/>
            <person name="Williams S.M."/>
            <person name="Lauderdale J.D."/>
            <person name="Wilde H.D."/>
            <person name="Gerrin W."/>
            <person name="Kust A."/>
            <person name="Washington J.W."/>
            <person name="Wagner C."/>
            <person name="Geier B."/>
            <person name="Liebeke M."/>
            <person name="Enke H."/>
            <person name="Niedermeyer T.H.J."/>
            <person name="Wilde S.B."/>
        </authorList>
    </citation>
    <scope>NUCLEOTIDE SEQUENCE [LARGE SCALE GENOMIC DNA]</scope>
    <source>
        <strain evidence="2">Thurmond2011</strain>
    </source>
</reference>
<name>A0AAP5IG29_9CYAN</name>
<organism evidence="1 2">
    <name type="scientific">Aetokthonos hydrillicola Thurmond2011</name>
    <dbReference type="NCBI Taxonomy" id="2712845"/>
    <lineage>
        <taxon>Bacteria</taxon>
        <taxon>Bacillati</taxon>
        <taxon>Cyanobacteriota</taxon>
        <taxon>Cyanophyceae</taxon>
        <taxon>Nostocales</taxon>
        <taxon>Hapalosiphonaceae</taxon>
        <taxon>Aetokthonos</taxon>
    </lineage>
</organism>
<dbReference type="EMBL" id="JAALHA020000021">
    <property type="protein sequence ID" value="MDR9899053.1"/>
    <property type="molecule type" value="Genomic_DNA"/>
</dbReference>
<dbReference type="Proteomes" id="UP000667802">
    <property type="component" value="Unassembled WGS sequence"/>
</dbReference>
<dbReference type="RefSeq" id="WP_208343922.1">
    <property type="nucleotide sequence ID" value="NZ_CAWQFN010000416.1"/>
</dbReference>
<comment type="caution">
    <text evidence="1">The sequence shown here is derived from an EMBL/GenBank/DDBJ whole genome shotgun (WGS) entry which is preliminary data.</text>
</comment>
<sequence length="188" mass="20831">MVDKNSVEYYNLKQNVYDFLISIGIEIEIQESTKGFFDHIHIEDGRLIVDKNASINDILHEAGHLAVLPGRFRKYASGNISGAIKRMLEEIDFSNPDAPEARAAIQCGDVEATAWAWAAGMHLELPPEIVIEDADYDHEGEEMRLTLNSNSFFGINGLAAAGFCVTNKAFSALTGKPVYPNLAMWLQN</sequence>
<evidence type="ECO:0000313" key="1">
    <source>
        <dbReference type="EMBL" id="MDR9899053.1"/>
    </source>
</evidence>
<protein>
    <submittedName>
        <fullName evidence="1">Uncharacterized protein</fullName>
    </submittedName>
</protein>